<dbReference type="InterPro" id="IPR016024">
    <property type="entry name" value="ARM-type_fold"/>
</dbReference>
<dbReference type="GO" id="GO:0006402">
    <property type="term" value="P:mRNA catabolic process"/>
    <property type="evidence" value="ECO:0007669"/>
    <property type="project" value="InterPro"/>
</dbReference>
<keyword evidence="12" id="KW-0539">Nucleus</keyword>
<gene>
    <name evidence="14" type="ORF">CCH79_00013772</name>
</gene>
<dbReference type="PANTHER" id="PTHR12262">
    <property type="entry name" value="CCR4-NOT TRANSCRIPTION COMPLEX SUBUNIT 9"/>
    <property type="match status" value="1"/>
</dbReference>
<evidence type="ECO:0000313" key="14">
    <source>
        <dbReference type="EMBL" id="PWA26272.1"/>
    </source>
</evidence>
<dbReference type="InterPro" id="IPR007216">
    <property type="entry name" value="CNOT9"/>
</dbReference>
<keyword evidence="7" id="KW-0810">Translation regulation</keyword>
<comment type="similarity">
    <text evidence="3">Belongs to the CNOT9 family.</text>
</comment>
<evidence type="ECO:0000256" key="3">
    <source>
        <dbReference type="ARBA" id="ARBA00006385"/>
    </source>
</evidence>
<dbReference type="GO" id="GO:0030014">
    <property type="term" value="C:CCR4-NOT complex"/>
    <property type="evidence" value="ECO:0007669"/>
    <property type="project" value="InterPro"/>
</dbReference>
<keyword evidence="5" id="KW-0963">Cytoplasm</keyword>
<evidence type="ECO:0000256" key="1">
    <source>
        <dbReference type="ARBA" id="ARBA00004123"/>
    </source>
</evidence>
<keyword evidence="15" id="KW-1185">Reference proteome</keyword>
<dbReference type="AlphaFoldDB" id="A0A315VSQ4"/>
<comment type="caution">
    <text evidence="14">The sequence shown here is derived from an EMBL/GenBank/DDBJ whole genome shotgun (WGS) entry which is preliminary data.</text>
</comment>
<keyword evidence="10" id="KW-0010">Activator</keyword>
<reference evidence="14 15" key="1">
    <citation type="journal article" date="2018" name="G3 (Bethesda)">
        <title>A High-Quality Reference Genome for the Invasive Mosquitofish Gambusia affinis Using a Chicago Library.</title>
        <authorList>
            <person name="Hoffberg S.L."/>
            <person name="Troendle N.J."/>
            <person name="Glenn T.C."/>
            <person name="Mahmud O."/>
            <person name="Louha S."/>
            <person name="Chalopin D."/>
            <person name="Bennetzen J.L."/>
            <person name="Mauricio R."/>
        </authorList>
    </citation>
    <scope>NUCLEOTIDE SEQUENCE [LARGE SCALE GENOMIC DNA]</scope>
    <source>
        <strain evidence="14">NE01/NJP1002.9</strain>
        <tissue evidence="14">Muscle</tissue>
    </source>
</reference>
<evidence type="ECO:0000256" key="13">
    <source>
        <dbReference type="ARBA" id="ARBA00030283"/>
    </source>
</evidence>
<dbReference type="GO" id="GO:0031047">
    <property type="term" value="P:regulatory ncRNA-mediated gene silencing"/>
    <property type="evidence" value="ECO:0007669"/>
    <property type="project" value="UniProtKB-KW"/>
</dbReference>
<accession>A0A315VSQ4</accession>
<evidence type="ECO:0000256" key="5">
    <source>
        <dbReference type="ARBA" id="ARBA00022490"/>
    </source>
</evidence>
<organism evidence="14 15">
    <name type="scientific">Gambusia affinis</name>
    <name type="common">Western mosquitofish</name>
    <name type="synonym">Heterandria affinis</name>
    <dbReference type="NCBI Taxonomy" id="33528"/>
    <lineage>
        <taxon>Eukaryota</taxon>
        <taxon>Metazoa</taxon>
        <taxon>Chordata</taxon>
        <taxon>Craniata</taxon>
        <taxon>Vertebrata</taxon>
        <taxon>Euteleostomi</taxon>
        <taxon>Actinopterygii</taxon>
        <taxon>Neopterygii</taxon>
        <taxon>Teleostei</taxon>
        <taxon>Neoteleostei</taxon>
        <taxon>Acanthomorphata</taxon>
        <taxon>Ovalentaria</taxon>
        <taxon>Atherinomorphae</taxon>
        <taxon>Cyprinodontiformes</taxon>
        <taxon>Poeciliidae</taxon>
        <taxon>Poeciliinae</taxon>
        <taxon>Gambusia</taxon>
    </lineage>
</organism>
<keyword evidence="8" id="KW-0805">Transcription regulation</keyword>
<dbReference type="Proteomes" id="UP000250572">
    <property type="component" value="Unassembled WGS sequence"/>
</dbReference>
<evidence type="ECO:0000256" key="12">
    <source>
        <dbReference type="ARBA" id="ARBA00023242"/>
    </source>
</evidence>
<dbReference type="Pfam" id="PF04078">
    <property type="entry name" value="Rcd1"/>
    <property type="match status" value="2"/>
</dbReference>
<dbReference type="GO" id="GO:0005634">
    <property type="term" value="C:nucleus"/>
    <property type="evidence" value="ECO:0007669"/>
    <property type="project" value="UniProtKB-SubCell"/>
</dbReference>
<evidence type="ECO:0000256" key="7">
    <source>
        <dbReference type="ARBA" id="ARBA00022845"/>
    </source>
</evidence>
<dbReference type="GO" id="GO:0000932">
    <property type="term" value="C:P-body"/>
    <property type="evidence" value="ECO:0007669"/>
    <property type="project" value="UniProtKB-SubCell"/>
</dbReference>
<keyword evidence="9" id="KW-0943">RNA-mediated gene silencing</keyword>
<protein>
    <recommendedName>
        <fullName evidence="4">CCR4-NOT transcription complex subunit 9</fullName>
    </recommendedName>
    <alternativeName>
        <fullName evidence="13">Cell differentiation protein RQCD1 homolog</fullName>
    </alternativeName>
</protein>
<evidence type="ECO:0000256" key="2">
    <source>
        <dbReference type="ARBA" id="ARBA00004201"/>
    </source>
</evidence>
<evidence type="ECO:0000256" key="8">
    <source>
        <dbReference type="ARBA" id="ARBA00023015"/>
    </source>
</evidence>
<keyword evidence="11" id="KW-0804">Transcription</keyword>
<proteinExistence type="inferred from homology"/>
<comment type="subcellular location">
    <subcellularLocation>
        <location evidence="2">Cytoplasm</location>
        <location evidence="2">P-body</location>
    </subcellularLocation>
    <subcellularLocation>
        <location evidence="1">Nucleus</location>
    </subcellularLocation>
</comment>
<dbReference type="EMBL" id="NHOQ01001193">
    <property type="protein sequence ID" value="PWA26272.1"/>
    <property type="molecule type" value="Genomic_DNA"/>
</dbReference>
<evidence type="ECO:0000256" key="4">
    <source>
        <dbReference type="ARBA" id="ARBA00014171"/>
    </source>
</evidence>
<dbReference type="GO" id="GO:0005829">
    <property type="term" value="C:cytosol"/>
    <property type="evidence" value="ECO:0007669"/>
    <property type="project" value="UniProtKB-ARBA"/>
</dbReference>
<evidence type="ECO:0000256" key="6">
    <source>
        <dbReference type="ARBA" id="ARBA00022491"/>
    </source>
</evidence>
<dbReference type="SUPFAM" id="SSF48371">
    <property type="entry name" value="ARM repeat"/>
    <property type="match status" value="1"/>
</dbReference>
<evidence type="ECO:0000256" key="9">
    <source>
        <dbReference type="ARBA" id="ARBA00023158"/>
    </source>
</evidence>
<dbReference type="STRING" id="33528.ENSGAFP00000015595"/>
<dbReference type="FunFam" id="1.25.10.10:FF:000037">
    <property type="entry name" value="CCR4-NOT transcription complex subunit 9"/>
    <property type="match status" value="1"/>
</dbReference>
<name>A0A315VSQ4_GAMAF</name>
<sequence>MLTTGAAVTNVTALAQVDREKIYQWINELSSPETRENALLELSKKRESVPDLAPMLWHSFGTIAALLQVRASARSGPVPVQTLADFSLWLQEIVNIYPSINPPTLTAHQSNRVCNALALLQCVASHPETRSAFLAAHIPLFLYPFLHTVSKTRPFEYLRLTSLGVIGALVKTDEQEVINFLLTTEIIPLCLRIMESGSELSKTVATFILQKILLDDTGLAYICQTYERFSHVAMILGKMVLQLSKEPSARLLKHVVRCYLRLSDNLRAREALRQCLPDQLKDSTFAQVLKDDTTTKRWLAQLVKNLQEGQVTDARGIPLAPQ</sequence>
<dbReference type="Gene3D" id="1.25.10.10">
    <property type="entry name" value="Leucine-rich Repeat Variant"/>
    <property type="match status" value="1"/>
</dbReference>
<evidence type="ECO:0000256" key="11">
    <source>
        <dbReference type="ARBA" id="ARBA00023163"/>
    </source>
</evidence>
<dbReference type="GO" id="GO:0006417">
    <property type="term" value="P:regulation of translation"/>
    <property type="evidence" value="ECO:0007669"/>
    <property type="project" value="UniProtKB-KW"/>
</dbReference>
<keyword evidence="6" id="KW-0678">Repressor</keyword>
<dbReference type="InterPro" id="IPR011989">
    <property type="entry name" value="ARM-like"/>
</dbReference>
<evidence type="ECO:0000256" key="10">
    <source>
        <dbReference type="ARBA" id="ARBA00023159"/>
    </source>
</evidence>
<evidence type="ECO:0000313" key="15">
    <source>
        <dbReference type="Proteomes" id="UP000250572"/>
    </source>
</evidence>